<dbReference type="OrthoDB" id="1828825at2"/>
<proteinExistence type="predicted"/>
<evidence type="ECO:0000256" key="2">
    <source>
        <dbReference type="SAM" id="Phobius"/>
    </source>
</evidence>
<keyword evidence="2" id="KW-0472">Membrane</keyword>
<dbReference type="GO" id="GO:0016787">
    <property type="term" value="F:hydrolase activity"/>
    <property type="evidence" value="ECO:0007669"/>
    <property type="project" value="UniProtKB-KW"/>
</dbReference>
<keyword evidence="2" id="KW-1133">Transmembrane helix</keyword>
<reference evidence="4 5" key="1">
    <citation type="submission" date="2018-08" db="EMBL/GenBank/DDBJ databases">
        <title>Streptomyces NEAU-D10 sp. nov., a novel Actinomycete isolated from soil.</title>
        <authorList>
            <person name="Jin L."/>
        </authorList>
    </citation>
    <scope>NUCLEOTIDE SEQUENCE [LARGE SCALE GENOMIC DNA]</scope>
    <source>
        <strain evidence="4 5">NEAU-D10</strain>
    </source>
</reference>
<dbReference type="InterPro" id="IPR053140">
    <property type="entry name" value="GDSL_Rv0518-like"/>
</dbReference>
<evidence type="ECO:0000313" key="4">
    <source>
        <dbReference type="EMBL" id="REK87561.1"/>
    </source>
</evidence>
<evidence type="ECO:0000256" key="1">
    <source>
        <dbReference type="SAM" id="MobiDB-lite"/>
    </source>
</evidence>
<dbReference type="PANTHER" id="PTHR43784">
    <property type="entry name" value="GDSL-LIKE LIPASE/ACYLHYDROLASE, PUTATIVE (AFU_ORTHOLOGUE AFUA_2G00820)-RELATED"/>
    <property type="match status" value="1"/>
</dbReference>
<organism evidence="4 5">
    <name type="scientific">Streptomyces inhibens</name>
    <dbReference type="NCBI Taxonomy" id="2293571"/>
    <lineage>
        <taxon>Bacteria</taxon>
        <taxon>Bacillati</taxon>
        <taxon>Actinomycetota</taxon>
        <taxon>Actinomycetes</taxon>
        <taxon>Kitasatosporales</taxon>
        <taxon>Streptomycetaceae</taxon>
        <taxon>Streptomyces</taxon>
    </lineage>
</organism>
<name>A0A371PYX4_STRIH</name>
<gene>
    <name evidence="4" type="ORF">DY245_26160</name>
</gene>
<dbReference type="PANTHER" id="PTHR43784:SF2">
    <property type="entry name" value="GDSL-LIKE LIPASE_ACYLHYDROLASE, PUTATIVE (AFU_ORTHOLOGUE AFUA_2G00820)-RELATED"/>
    <property type="match status" value="1"/>
</dbReference>
<dbReference type="InterPro" id="IPR013830">
    <property type="entry name" value="SGNH_hydro"/>
</dbReference>
<evidence type="ECO:0000259" key="3">
    <source>
        <dbReference type="Pfam" id="PF13472"/>
    </source>
</evidence>
<dbReference type="Gene3D" id="3.40.50.1110">
    <property type="entry name" value="SGNH hydrolase"/>
    <property type="match status" value="1"/>
</dbReference>
<dbReference type="InterPro" id="IPR036514">
    <property type="entry name" value="SGNH_hydro_sf"/>
</dbReference>
<keyword evidence="5" id="KW-1185">Reference proteome</keyword>
<dbReference type="RefSeq" id="WP_128509662.1">
    <property type="nucleotide sequence ID" value="NZ_QUAC01000209.1"/>
</dbReference>
<dbReference type="CDD" id="cd01830">
    <property type="entry name" value="XynE_like"/>
    <property type="match status" value="1"/>
</dbReference>
<dbReference type="Pfam" id="PF13472">
    <property type="entry name" value="Lipase_GDSL_2"/>
    <property type="match status" value="1"/>
</dbReference>
<accession>A0A371PYX4</accession>
<dbReference type="Proteomes" id="UP000262477">
    <property type="component" value="Unassembled WGS sequence"/>
</dbReference>
<feature type="compositionally biased region" description="Basic and acidic residues" evidence="1">
    <location>
        <begin position="10"/>
        <end position="35"/>
    </location>
</feature>
<dbReference type="SUPFAM" id="SSF52266">
    <property type="entry name" value="SGNH hydrolase"/>
    <property type="match status" value="1"/>
</dbReference>
<protein>
    <submittedName>
        <fullName evidence="4">SGNH/GDSL hydrolase family protein</fullName>
    </submittedName>
</protein>
<dbReference type="AlphaFoldDB" id="A0A371PYX4"/>
<evidence type="ECO:0000313" key="5">
    <source>
        <dbReference type="Proteomes" id="UP000262477"/>
    </source>
</evidence>
<feature type="domain" description="SGNH hydrolase-type esterase" evidence="3">
    <location>
        <begin position="277"/>
        <end position="472"/>
    </location>
</feature>
<feature type="transmembrane region" description="Helical" evidence="2">
    <location>
        <begin position="50"/>
        <end position="75"/>
    </location>
</feature>
<keyword evidence="4" id="KW-0378">Hydrolase</keyword>
<comment type="caution">
    <text evidence="4">The sequence shown here is derived from an EMBL/GenBank/DDBJ whole genome shotgun (WGS) entry which is preliminary data.</text>
</comment>
<feature type="region of interest" description="Disordered" evidence="1">
    <location>
        <begin position="1"/>
        <end position="49"/>
    </location>
</feature>
<sequence>MRLWPRHKAGRPETDRHETDPHTAEQHTADAHEAGRPAPGRTTKGSPRSLPATIVMTLTVALAVTLTAALTGAFAPARPSLRSEKAAPAAPHSPQWTATWGAAMQQATDDATEDTPNWSRQGFKNETLRQVIRLSVGGPELRIRLSNAYGTKPLHIAGATVARSDGEAKARPGTVRTLTFRHAPALTIPAGRDTVSDAVAMPTANLEKLTVTLRFTTPTGPATMHRFTTATSYRAPGDRLRSPTADDFNRRTSHAWYFLTAVDVTQEPPRSADSLMVFGDSLMDGVGTSPDTDNRFSDKLAERLIAAGRPQGMTNAGLAGDPLLHDSPCFGEKGTARFAKELRDRAALRTVFIHLGANDLAQSQQDDPCTRNRPPVTAQQLIDGHLALVRAAHARGIKAIGVTILPLRSAVFPFTTPAGDKIRRQLNHWIRTSHTYDAVLDADRVLTDPANPNRPRPGYISQDGLHPSDAGYLALASAVNLTTL</sequence>
<dbReference type="EMBL" id="QUAC01000209">
    <property type="protein sequence ID" value="REK87561.1"/>
    <property type="molecule type" value="Genomic_DNA"/>
</dbReference>
<keyword evidence="2" id="KW-0812">Transmembrane</keyword>